<name>A0ABW4TQP4_9ACTN</name>
<evidence type="ECO:0000313" key="2">
    <source>
        <dbReference type="EMBL" id="MFD1948950.1"/>
    </source>
</evidence>
<organism evidence="2 3">
    <name type="scientific">Nocardioides aestuarii</name>
    <dbReference type="NCBI Taxonomy" id="252231"/>
    <lineage>
        <taxon>Bacteria</taxon>
        <taxon>Bacillati</taxon>
        <taxon>Actinomycetota</taxon>
        <taxon>Actinomycetes</taxon>
        <taxon>Propionibacteriales</taxon>
        <taxon>Nocardioidaceae</taxon>
        <taxon>Nocardioides</taxon>
    </lineage>
</organism>
<sequence length="249" mass="27680">MRTRWRLVGGAVTVTDGLVLRPVRPWTGAVHALLTHLREQGLECVPEPVGVRDDVEAVTYLEGDCGGDAMPHQWSTEGLESAARLLRRVHDATRTFEPPARVEWAFPPVPGADVVCHGDPAPWNFVWRDGEAVGLIDWDHASPGPAMDDVAYLADTFAPFRPDEVAADDHGFPAPPDRAARVRELLAAYGASGVGFVDRVVERQQKTVERVLWLADQGIEPWASWVRQGLLEDLRARATWTREHRHLVE</sequence>
<dbReference type="EMBL" id="JBHUGD010000004">
    <property type="protein sequence ID" value="MFD1948950.1"/>
    <property type="molecule type" value="Genomic_DNA"/>
</dbReference>
<evidence type="ECO:0000259" key="1">
    <source>
        <dbReference type="Pfam" id="PF01636"/>
    </source>
</evidence>
<dbReference type="Pfam" id="PF01636">
    <property type="entry name" value="APH"/>
    <property type="match status" value="1"/>
</dbReference>
<comment type="caution">
    <text evidence="2">The sequence shown here is derived from an EMBL/GenBank/DDBJ whole genome shotgun (WGS) entry which is preliminary data.</text>
</comment>
<dbReference type="InterPro" id="IPR011009">
    <property type="entry name" value="Kinase-like_dom_sf"/>
</dbReference>
<feature type="domain" description="Aminoglycoside phosphotransferase" evidence="1">
    <location>
        <begin position="104"/>
        <end position="172"/>
    </location>
</feature>
<reference evidence="3" key="1">
    <citation type="journal article" date="2019" name="Int. J. Syst. Evol. Microbiol.">
        <title>The Global Catalogue of Microorganisms (GCM) 10K type strain sequencing project: providing services to taxonomists for standard genome sequencing and annotation.</title>
        <authorList>
            <consortium name="The Broad Institute Genomics Platform"/>
            <consortium name="The Broad Institute Genome Sequencing Center for Infectious Disease"/>
            <person name="Wu L."/>
            <person name="Ma J."/>
        </authorList>
    </citation>
    <scope>NUCLEOTIDE SEQUENCE [LARGE SCALE GENOMIC DNA]</scope>
    <source>
        <strain evidence="3">CGMCC 1.12477</strain>
    </source>
</reference>
<proteinExistence type="predicted"/>
<dbReference type="Proteomes" id="UP001597351">
    <property type="component" value="Unassembled WGS sequence"/>
</dbReference>
<dbReference type="Gene3D" id="3.90.1200.10">
    <property type="match status" value="1"/>
</dbReference>
<evidence type="ECO:0000313" key="3">
    <source>
        <dbReference type="Proteomes" id="UP001597351"/>
    </source>
</evidence>
<accession>A0ABW4TQP4</accession>
<keyword evidence="3" id="KW-1185">Reference proteome</keyword>
<dbReference type="InterPro" id="IPR002575">
    <property type="entry name" value="Aminoglycoside_PTrfase"/>
</dbReference>
<dbReference type="RefSeq" id="WP_343921388.1">
    <property type="nucleotide sequence ID" value="NZ_BAAAJT010000003.1"/>
</dbReference>
<gene>
    <name evidence="2" type="ORF">ACFSDE_19255</name>
</gene>
<dbReference type="SUPFAM" id="SSF56112">
    <property type="entry name" value="Protein kinase-like (PK-like)"/>
    <property type="match status" value="1"/>
</dbReference>
<protein>
    <submittedName>
        <fullName evidence="2">Phosphotransferase enzyme family protein</fullName>
    </submittedName>
</protein>